<accession>A0ABV0VZU0</accession>
<evidence type="ECO:0000313" key="2">
    <source>
        <dbReference type="Proteomes" id="UP001444071"/>
    </source>
</evidence>
<sequence>MEEDLKTFLRSRHVPEEDIKQMKVDKIDRRVICIMTDEERAKYIPSNGDRLAVVSFCKQREANFNKEGVLNRV</sequence>
<evidence type="ECO:0000313" key="1">
    <source>
        <dbReference type="EMBL" id="MEQ2261921.1"/>
    </source>
</evidence>
<organism evidence="1 2">
    <name type="scientific">Xenotaenia resolanae</name>
    <dbReference type="NCBI Taxonomy" id="208358"/>
    <lineage>
        <taxon>Eukaryota</taxon>
        <taxon>Metazoa</taxon>
        <taxon>Chordata</taxon>
        <taxon>Craniata</taxon>
        <taxon>Vertebrata</taxon>
        <taxon>Euteleostomi</taxon>
        <taxon>Actinopterygii</taxon>
        <taxon>Neopterygii</taxon>
        <taxon>Teleostei</taxon>
        <taxon>Neoteleostei</taxon>
        <taxon>Acanthomorphata</taxon>
        <taxon>Ovalentaria</taxon>
        <taxon>Atherinomorphae</taxon>
        <taxon>Cyprinodontiformes</taxon>
        <taxon>Goodeidae</taxon>
        <taxon>Xenotaenia</taxon>
    </lineage>
</organism>
<reference evidence="1 2" key="1">
    <citation type="submission" date="2021-06" db="EMBL/GenBank/DDBJ databases">
        <authorList>
            <person name="Palmer J.M."/>
        </authorList>
    </citation>
    <scope>NUCLEOTIDE SEQUENCE [LARGE SCALE GENOMIC DNA]</scope>
    <source>
        <strain evidence="1 2">XR_2019</strain>
        <tissue evidence="1">Muscle</tissue>
    </source>
</reference>
<protein>
    <submittedName>
        <fullName evidence="1">Uncharacterized protein</fullName>
    </submittedName>
</protein>
<dbReference type="EMBL" id="JAHRIM010016257">
    <property type="protein sequence ID" value="MEQ2261921.1"/>
    <property type="molecule type" value="Genomic_DNA"/>
</dbReference>
<comment type="caution">
    <text evidence="1">The sequence shown here is derived from an EMBL/GenBank/DDBJ whole genome shotgun (WGS) entry which is preliminary data.</text>
</comment>
<gene>
    <name evidence="1" type="ORF">XENORESO_017989</name>
</gene>
<dbReference type="Proteomes" id="UP001444071">
    <property type="component" value="Unassembled WGS sequence"/>
</dbReference>
<keyword evidence="2" id="KW-1185">Reference proteome</keyword>
<name>A0ABV0VZU0_9TELE</name>
<proteinExistence type="predicted"/>